<feature type="region of interest" description="Disordered" evidence="1">
    <location>
        <begin position="21"/>
        <end position="53"/>
    </location>
</feature>
<name>A0AAV5KL50_9ROSI</name>
<gene>
    <name evidence="2" type="ORF">SLEP1_g34784</name>
</gene>
<evidence type="ECO:0000313" key="2">
    <source>
        <dbReference type="EMBL" id="GKV25329.1"/>
    </source>
</evidence>
<feature type="compositionally biased region" description="Basic and acidic residues" evidence="1">
    <location>
        <begin position="43"/>
        <end position="53"/>
    </location>
</feature>
<evidence type="ECO:0000256" key="1">
    <source>
        <dbReference type="SAM" id="MobiDB-lite"/>
    </source>
</evidence>
<proteinExistence type="predicted"/>
<keyword evidence="3" id="KW-1185">Reference proteome</keyword>
<organism evidence="2 3">
    <name type="scientific">Rubroshorea leprosula</name>
    <dbReference type="NCBI Taxonomy" id="152421"/>
    <lineage>
        <taxon>Eukaryota</taxon>
        <taxon>Viridiplantae</taxon>
        <taxon>Streptophyta</taxon>
        <taxon>Embryophyta</taxon>
        <taxon>Tracheophyta</taxon>
        <taxon>Spermatophyta</taxon>
        <taxon>Magnoliopsida</taxon>
        <taxon>eudicotyledons</taxon>
        <taxon>Gunneridae</taxon>
        <taxon>Pentapetalae</taxon>
        <taxon>rosids</taxon>
        <taxon>malvids</taxon>
        <taxon>Malvales</taxon>
        <taxon>Dipterocarpaceae</taxon>
        <taxon>Rubroshorea</taxon>
    </lineage>
</organism>
<dbReference type="AlphaFoldDB" id="A0AAV5KL50"/>
<accession>A0AAV5KL50</accession>
<dbReference type="EMBL" id="BPVZ01000068">
    <property type="protein sequence ID" value="GKV25329.1"/>
    <property type="molecule type" value="Genomic_DNA"/>
</dbReference>
<evidence type="ECO:0000313" key="3">
    <source>
        <dbReference type="Proteomes" id="UP001054252"/>
    </source>
</evidence>
<comment type="caution">
    <text evidence="2">The sequence shown here is derived from an EMBL/GenBank/DDBJ whole genome shotgun (WGS) entry which is preliminary data.</text>
</comment>
<feature type="compositionally biased region" description="Low complexity" evidence="1">
    <location>
        <begin position="22"/>
        <end position="34"/>
    </location>
</feature>
<dbReference type="Proteomes" id="UP001054252">
    <property type="component" value="Unassembled WGS sequence"/>
</dbReference>
<protein>
    <submittedName>
        <fullName evidence="2">Uncharacterized protein</fullName>
    </submittedName>
</protein>
<sequence length="53" mass="5591">MATALQSSTRTAPVAFSRQFTGLSSSSRGSGSVSFPHNISIKDYGRNIGEKLS</sequence>
<reference evidence="2 3" key="1">
    <citation type="journal article" date="2021" name="Commun. Biol.">
        <title>The genome of Shorea leprosula (Dipterocarpaceae) highlights the ecological relevance of drought in aseasonal tropical rainforests.</title>
        <authorList>
            <person name="Ng K.K.S."/>
            <person name="Kobayashi M.J."/>
            <person name="Fawcett J.A."/>
            <person name="Hatakeyama M."/>
            <person name="Paape T."/>
            <person name="Ng C.H."/>
            <person name="Ang C.C."/>
            <person name="Tnah L.H."/>
            <person name="Lee C.T."/>
            <person name="Nishiyama T."/>
            <person name="Sese J."/>
            <person name="O'Brien M.J."/>
            <person name="Copetti D."/>
            <person name="Mohd Noor M.I."/>
            <person name="Ong R.C."/>
            <person name="Putra M."/>
            <person name="Sireger I.Z."/>
            <person name="Indrioko S."/>
            <person name="Kosugi Y."/>
            <person name="Izuno A."/>
            <person name="Isagi Y."/>
            <person name="Lee S.L."/>
            <person name="Shimizu K.K."/>
        </authorList>
    </citation>
    <scope>NUCLEOTIDE SEQUENCE [LARGE SCALE GENOMIC DNA]</scope>
    <source>
        <strain evidence="2">214</strain>
    </source>
</reference>